<evidence type="ECO:0000259" key="2">
    <source>
        <dbReference type="Pfam" id="PF08722"/>
    </source>
</evidence>
<protein>
    <recommendedName>
        <fullName evidence="2">TnsA endonuclease N-terminal domain-containing protein</fullName>
    </recommendedName>
</protein>
<name>A0A679K0H4_9HYPH</name>
<feature type="compositionally biased region" description="Polar residues" evidence="1">
    <location>
        <begin position="1"/>
        <end position="24"/>
    </location>
</feature>
<evidence type="ECO:0000256" key="1">
    <source>
        <dbReference type="SAM" id="MobiDB-lite"/>
    </source>
</evidence>
<gene>
    <name evidence="3" type="ORF">MBLL_00740</name>
</gene>
<accession>A0A679K0H4</accession>
<feature type="region of interest" description="Disordered" evidence="1">
    <location>
        <begin position="1"/>
        <end position="25"/>
    </location>
</feature>
<organism evidence="3">
    <name type="scientific">Methylobacterium bullatum</name>
    <dbReference type="NCBI Taxonomy" id="570505"/>
    <lineage>
        <taxon>Bacteria</taxon>
        <taxon>Pseudomonadati</taxon>
        <taxon>Pseudomonadota</taxon>
        <taxon>Alphaproteobacteria</taxon>
        <taxon>Hyphomicrobiales</taxon>
        <taxon>Methylobacteriaceae</taxon>
        <taxon>Methylobacterium</taxon>
    </lineage>
</organism>
<keyword evidence="3" id="KW-0614">Plasmid</keyword>
<dbReference type="AlphaFoldDB" id="A0A679K0H4"/>
<dbReference type="RefSeq" id="WP_339159315.1">
    <property type="nucleotide sequence ID" value="NZ_LR743510.1"/>
</dbReference>
<dbReference type="EMBL" id="LR743510">
    <property type="protein sequence ID" value="CAA2137607.1"/>
    <property type="molecule type" value="Genomic_DNA"/>
</dbReference>
<dbReference type="Pfam" id="PF08722">
    <property type="entry name" value="Tn7_TnsA-like_N"/>
    <property type="match status" value="1"/>
</dbReference>
<evidence type="ECO:0000313" key="3">
    <source>
        <dbReference type="EMBL" id="CAA2137607.1"/>
    </source>
</evidence>
<proteinExistence type="predicted"/>
<dbReference type="InterPro" id="IPR014833">
    <property type="entry name" value="TnsA_N"/>
</dbReference>
<feature type="domain" description="TnsA endonuclease N-terminal" evidence="2">
    <location>
        <begin position="60"/>
        <end position="115"/>
    </location>
</feature>
<reference evidence="3" key="1">
    <citation type="submission" date="2019-12" db="EMBL/GenBank/DDBJ databases">
        <authorList>
            <person name="Cremers G."/>
        </authorList>
    </citation>
    <scope>NUCLEOTIDE SEQUENCE</scope>
    <source>
        <strain evidence="3">Mbul2</strain>
        <plasmid evidence="3">1</plasmid>
    </source>
</reference>
<geneLocation type="plasmid" evidence="3">
    <name>1</name>
</geneLocation>
<sequence>MFATVSPNLVSAPNPSRASRSTIRPSKGSARVTIIAGNPPREIRLESDLEANVAYVALTDRRIVDVCEQPPAIHYEDPQGRLRKHTFDFLLTTLEGTRILVAVKPSRRAVAKDLEATLRQIAQQIPTSTAHKVLLVTEKKLGRDKVHNAKLIHAVRRDPDPDAEAAVSSFVETLNGSITIGDLVKATGLAARGFSACVRLIDREILIPIRPQRINYQLCVSRAPTVTEGAAG</sequence>